<dbReference type="Proteomes" id="UP001529256">
    <property type="component" value="Unassembled WGS sequence"/>
</dbReference>
<comment type="caution">
    <text evidence="2">The sequence shown here is derived from an EMBL/GenBank/DDBJ whole genome shotgun (WGS) entry which is preliminary data.</text>
</comment>
<evidence type="ECO:0000313" key="3">
    <source>
        <dbReference type="Proteomes" id="UP001529256"/>
    </source>
</evidence>
<dbReference type="EC" id="2.3.1.-" evidence="2"/>
<sequence length="216" mass="23599">MSENVGELALRPFEERDFYPLVSLIAQTWLADFPGEPGELAATVELCDYLSHTTWSLVAERDGAPLGAVLLAEKDGVVADADEWRDRGSVAEREAARSPEATLAMDLEMAGVVEGAGLALDYEKAGAPEAAAALKLLIVSPEARGLGLGRRLLDRVRAHLRERGAAGYYLLTDDNCDVSFYDHMGLTQELRRRSEVTWPGEEPGADFGIYVYSERL</sequence>
<proteinExistence type="predicted"/>
<organism evidence="2 3">
    <name type="scientific">Thermophilibacter provencensis</name>
    <dbReference type="NCBI Taxonomy" id="1852386"/>
    <lineage>
        <taxon>Bacteria</taxon>
        <taxon>Bacillati</taxon>
        <taxon>Actinomycetota</taxon>
        <taxon>Coriobacteriia</taxon>
        <taxon>Coriobacteriales</taxon>
        <taxon>Atopobiaceae</taxon>
        <taxon>Thermophilibacter</taxon>
    </lineage>
</organism>
<keyword evidence="3" id="KW-1185">Reference proteome</keyword>
<dbReference type="InterPro" id="IPR000182">
    <property type="entry name" value="GNAT_dom"/>
</dbReference>
<keyword evidence="2" id="KW-0808">Transferase</keyword>
<dbReference type="GO" id="GO:0016746">
    <property type="term" value="F:acyltransferase activity"/>
    <property type="evidence" value="ECO:0007669"/>
    <property type="project" value="UniProtKB-KW"/>
</dbReference>
<gene>
    <name evidence="2" type="ORF">QUW25_04105</name>
</gene>
<keyword evidence="2" id="KW-0012">Acyltransferase</keyword>
<dbReference type="EMBL" id="JAUDEA010000004">
    <property type="protein sequence ID" value="MDM8270856.1"/>
    <property type="molecule type" value="Genomic_DNA"/>
</dbReference>
<dbReference type="InterPro" id="IPR016181">
    <property type="entry name" value="Acyl_CoA_acyltransferase"/>
</dbReference>
<dbReference type="RefSeq" id="WP_289510949.1">
    <property type="nucleotide sequence ID" value="NZ_JAUDEA010000004.1"/>
</dbReference>
<accession>A0ABT7V2M3</accession>
<feature type="domain" description="N-acetyltransferase" evidence="1">
    <location>
        <begin position="8"/>
        <end position="216"/>
    </location>
</feature>
<evidence type="ECO:0000259" key="1">
    <source>
        <dbReference type="PROSITE" id="PS51186"/>
    </source>
</evidence>
<evidence type="ECO:0000313" key="2">
    <source>
        <dbReference type="EMBL" id="MDM8270856.1"/>
    </source>
</evidence>
<dbReference type="PROSITE" id="PS51186">
    <property type="entry name" value="GNAT"/>
    <property type="match status" value="1"/>
</dbReference>
<reference evidence="2" key="1">
    <citation type="submission" date="2023-06" db="EMBL/GenBank/DDBJ databases">
        <title>Identification and characterization of horizontal gene transfer across gut microbiota members of farm animals based on homology search.</title>
        <authorList>
            <person name="Schwarzerova J."/>
            <person name="Nykrynova M."/>
            <person name="Jureckova K."/>
            <person name="Cejkova D."/>
            <person name="Rychlik I."/>
        </authorList>
    </citation>
    <scope>NUCLEOTIDE SEQUENCE</scope>
    <source>
        <strain evidence="2">153_Feed</strain>
    </source>
</reference>
<name>A0ABT7V2M3_9ACTN</name>
<dbReference type="SUPFAM" id="SSF55729">
    <property type="entry name" value="Acyl-CoA N-acyltransferases (Nat)"/>
    <property type="match status" value="1"/>
</dbReference>
<protein>
    <submittedName>
        <fullName evidence="2">GNAT family N-acetyltransferase</fullName>
        <ecNumber evidence="2">2.3.1.-</ecNumber>
    </submittedName>
</protein>
<reference evidence="2" key="2">
    <citation type="submission" date="2023-06" db="EMBL/GenBank/DDBJ databases">
        <authorList>
            <person name="Zeman M."/>
            <person name="Kubasova T."/>
            <person name="Jahodarova E."/>
            <person name="Nykrynova M."/>
            <person name="Rychlik I."/>
        </authorList>
    </citation>
    <scope>NUCLEOTIDE SEQUENCE</scope>
    <source>
        <strain evidence="2">153_Feed</strain>
    </source>
</reference>
<dbReference type="Gene3D" id="3.40.630.30">
    <property type="match status" value="1"/>
</dbReference>
<dbReference type="Pfam" id="PF00583">
    <property type="entry name" value="Acetyltransf_1"/>
    <property type="match status" value="1"/>
</dbReference>